<dbReference type="InterPro" id="IPR030392">
    <property type="entry name" value="S74_ICA"/>
</dbReference>
<comment type="caution">
    <text evidence="2">The sequence shown here is derived from an EMBL/GenBank/DDBJ whole genome shotgun (WGS) entry which is preliminary data.</text>
</comment>
<protein>
    <submittedName>
        <fullName evidence="2">Tail fiber domain-containing protein</fullName>
    </submittedName>
</protein>
<evidence type="ECO:0000313" key="2">
    <source>
        <dbReference type="EMBL" id="RKH36986.1"/>
    </source>
</evidence>
<dbReference type="Pfam" id="PF13884">
    <property type="entry name" value="Peptidase_S74"/>
    <property type="match status" value="1"/>
</dbReference>
<evidence type="ECO:0000313" key="3">
    <source>
        <dbReference type="Proteomes" id="UP000272888"/>
    </source>
</evidence>
<dbReference type="Proteomes" id="UP000272888">
    <property type="component" value="Unassembled WGS sequence"/>
</dbReference>
<sequence>SLERTYYYQGELLQLADFIRDQRYTRDLVGYQNRQLFAPGVLQGLALSGVGGTSLIVAPGMAFSGAGVPLYVVRNTNMTAQGQTPDGSYLAVLDYADNNTPEFQASLKSTHAIIENPKLTLAPVGPTAPGNGIILGIVAFKSGKVDSIDQTATSGRQTSWLLLPTSSSSVAPTSFRGALRVEPDSAGADTMLQITQDLAGRGAGASTARFDFTDGDVKDSGVSINTKKADGSHALLSARYGGSDVWELAQDGTPRTLSDASLKVDVRPLTGALERVAALRPVSFAWRADPSGPRRLGLLAQETAQVLPEVVGTNAQGQAMIAYQELVPLLLQSVRELTERIAGLEQRLAARDEER</sequence>
<gene>
    <name evidence="2" type="ORF">D7V93_42510</name>
</gene>
<accession>A0A3A8MY65</accession>
<dbReference type="RefSeq" id="WP_147451662.1">
    <property type="nucleotide sequence ID" value="NZ_RAWB01000962.1"/>
</dbReference>
<dbReference type="AlphaFoldDB" id="A0A3A8MY65"/>
<feature type="domain" description="Peptidase S74" evidence="1">
    <location>
        <begin position="258"/>
        <end position="348"/>
    </location>
</feature>
<organism evidence="2 3">
    <name type="scientific">Corallococcus llansteffanensis</name>
    <dbReference type="NCBI Taxonomy" id="2316731"/>
    <lineage>
        <taxon>Bacteria</taxon>
        <taxon>Pseudomonadati</taxon>
        <taxon>Myxococcota</taxon>
        <taxon>Myxococcia</taxon>
        <taxon>Myxococcales</taxon>
        <taxon>Cystobacterineae</taxon>
        <taxon>Myxococcaceae</taxon>
        <taxon>Corallococcus</taxon>
    </lineage>
</organism>
<feature type="non-terminal residue" evidence="2">
    <location>
        <position position="1"/>
    </location>
</feature>
<evidence type="ECO:0000259" key="1">
    <source>
        <dbReference type="PROSITE" id="PS51688"/>
    </source>
</evidence>
<proteinExistence type="predicted"/>
<reference evidence="3" key="1">
    <citation type="submission" date="2018-09" db="EMBL/GenBank/DDBJ databases">
        <authorList>
            <person name="Livingstone P.G."/>
            <person name="Whitworth D.E."/>
        </authorList>
    </citation>
    <scope>NUCLEOTIDE SEQUENCE [LARGE SCALE GENOMIC DNA]</scope>
    <source>
        <strain evidence="3">CA051B</strain>
    </source>
</reference>
<keyword evidence="3" id="KW-1185">Reference proteome</keyword>
<dbReference type="PROSITE" id="PS51688">
    <property type="entry name" value="ICA"/>
    <property type="match status" value="1"/>
</dbReference>
<name>A0A3A8MY65_9BACT</name>
<dbReference type="EMBL" id="RAWB01000962">
    <property type="protein sequence ID" value="RKH36986.1"/>
    <property type="molecule type" value="Genomic_DNA"/>
</dbReference>